<dbReference type="GO" id="GO:0009003">
    <property type="term" value="F:signal peptidase activity"/>
    <property type="evidence" value="ECO:0007669"/>
    <property type="project" value="UniProtKB-EC"/>
</dbReference>
<reference evidence="10" key="1">
    <citation type="submission" date="2018-12" db="EMBL/GenBank/DDBJ databases">
        <title>Tengunoibacter tsumagoiensis gen. nov., sp. nov., Dictyobacter kobayashii sp. nov., D. alpinus sp. nov., and D. joshuensis sp. nov. and description of Dictyobacteraceae fam. nov. within the order Ktedonobacterales isolated from Tengu-no-mugimeshi.</title>
        <authorList>
            <person name="Wang C.M."/>
            <person name="Zheng Y."/>
            <person name="Sakai Y."/>
            <person name="Toyoda A."/>
            <person name="Minakuchi Y."/>
            <person name="Abe K."/>
            <person name="Yokota A."/>
            <person name="Yabe S."/>
        </authorList>
    </citation>
    <scope>NUCLEOTIDE SEQUENCE [LARGE SCALE GENOMIC DNA]</scope>
    <source>
        <strain evidence="10">Uno16</strain>
    </source>
</reference>
<dbReference type="EC" id="3.4.21.89" evidence="4 7"/>
<evidence type="ECO:0000313" key="10">
    <source>
        <dbReference type="Proteomes" id="UP000287171"/>
    </source>
</evidence>
<gene>
    <name evidence="9" type="ORF">KDA_27130</name>
</gene>
<evidence type="ECO:0000256" key="7">
    <source>
        <dbReference type="RuleBase" id="RU362042"/>
    </source>
</evidence>
<dbReference type="GO" id="GO:0006465">
    <property type="term" value="P:signal peptide processing"/>
    <property type="evidence" value="ECO:0007669"/>
    <property type="project" value="InterPro"/>
</dbReference>
<comment type="similarity">
    <text evidence="3 7">Belongs to the peptidase S26 family.</text>
</comment>
<comment type="caution">
    <text evidence="9">The sequence shown here is derived from an EMBL/GenBank/DDBJ whole genome shotgun (WGS) entry which is preliminary data.</text>
</comment>
<evidence type="ECO:0000256" key="2">
    <source>
        <dbReference type="ARBA" id="ARBA00004401"/>
    </source>
</evidence>
<dbReference type="InterPro" id="IPR019533">
    <property type="entry name" value="Peptidase_S26"/>
</dbReference>
<evidence type="ECO:0000256" key="5">
    <source>
        <dbReference type="ARBA" id="ARBA00022801"/>
    </source>
</evidence>
<dbReference type="PRINTS" id="PR00727">
    <property type="entry name" value="LEADERPTASE"/>
</dbReference>
<dbReference type="InterPro" id="IPR000223">
    <property type="entry name" value="Pept_S26A_signal_pept_1"/>
</dbReference>
<dbReference type="PROSITE" id="PS00760">
    <property type="entry name" value="SPASE_I_2"/>
    <property type="match status" value="1"/>
</dbReference>
<dbReference type="AlphaFoldDB" id="A0A402B7C6"/>
<evidence type="ECO:0000259" key="8">
    <source>
        <dbReference type="Pfam" id="PF10502"/>
    </source>
</evidence>
<feature type="transmembrane region" description="Helical" evidence="7">
    <location>
        <begin position="28"/>
        <end position="46"/>
    </location>
</feature>
<dbReference type="CDD" id="cd06530">
    <property type="entry name" value="S26_SPase_I"/>
    <property type="match status" value="1"/>
</dbReference>
<feature type="active site" evidence="6">
    <location>
        <position position="55"/>
    </location>
</feature>
<keyword evidence="5 7" id="KW-0378">Hydrolase</keyword>
<dbReference type="InterPro" id="IPR019758">
    <property type="entry name" value="Pept_S26A_signal_pept_1_CS"/>
</dbReference>
<name>A0A402B7C6_9CHLR</name>
<dbReference type="PROSITE" id="PS00761">
    <property type="entry name" value="SPASE_I_3"/>
    <property type="match status" value="1"/>
</dbReference>
<feature type="domain" description="Peptidase S26" evidence="8">
    <location>
        <begin position="27"/>
        <end position="182"/>
    </location>
</feature>
<evidence type="ECO:0000256" key="3">
    <source>
        <dbReference type="ARBA" id="ARBA00009370"/>
    </source>
</evidence>
<dbReference type="InterPro" id="IPR019757">
    <property type="entry name" value="Pept_S26A_signal_pept_1_Lys-AS"/>
</dbReference>
<evidence type="ECO:0000256" key="1">
    <source>
        <dbReference type="ARBA" id="ARBA00000677"/>
    </source>
</evidence>
<dbReference type="GO" id="GO:0004252">
    <property type="term" value="F:serine-type endopeptidase activity"/>
    <property type="evidence" value="ECO:0007669"/>
    <property type="project" value="InterPro"/>
</dbReference>
<dbReference type="Proteomes" id="UP000287171">
    <property type="component" value="Unassembled WGS sequence"/>
</dbReference>
<sequence>MFIWTERRGKAVDLEFDFEKRYRLFREIIETLVLTVLMFLVIRLAVQNFNIDGMSMEPSLHNQELVIVDKWSYFFHAPARGDVIVFVAPPNPTQDYIKRIVGLPGDVVTIQDTKVTVNNQQLTETYVDPQRQGNPYAPINRMIIPQGAYFVLGDNRNGSSDSRDWGCVPQPNVIGRAALVYWPLGQDNFGFLPGVSSVYNNVSQSQTITGNNLCPIRHVQPATASSPLGTASAAAASSSSQLTATPSENTDPLGTASMLLLPSLFIGWNRWRHRRTAIQAKRG</sequence>
<comment type="catalytic activity">
    <reaction evidence="1 7">
        <text>Cleavage of hydrophobic, N-terminal signal or leader sequences from secreted and periplasmic proteins.</text>
        <dbReference type="EC" id="3.4.21.89"/>
    </reaction>
</comment>
<comment type="subcellular location">
    <subcellularLocation>
        <location evidence="2">Cell membrane</location>
        <topology evidence="2">Single-pass type II membrane protein</topology>
    </subcellularLocation>
    <subcellularLocation>
        <location evidence="7">Membrane</location>
        <topology evidence="7">Single-pass type II membrane protein</topology>
    </subcellularLocation>
</comment>
<dbReference type="NCBIfam" id="TIGR02227">
    <property type="entry name" value="sigpep_I_bact"/>
    <property type="match status" value="1"/>
</dbReference>
<keyword evidence="7" id="KW-0472">Membrane</keyword>
<dbReference type="Gene3D" id="2.10.109.10">
    <property type="entry name" value="Umud Fragment, subunit A"/>
    <property type="match status" value="1"/>
</dbReference>
<dbReference type="GO" id="GO:0005886">
    <property type="term" value="C:plasma membrane"/>
    <property type="evidence" value="ECO:0007669"/>
    <property type="project" value="UniProtKB-SubCell"/>
</dbReference>
<dbReference type="SUPFAM" id="SSF51306">
    <property type="entry name" value="LexA/Signal peptidase"/>
    <property type="match status" value="1"/>
</dbReference>
<evidence type="ECO:0000313" key="9">
    <source>
        <dbReference type="EMBL" id="GCE27229.1"/>
    </source>
</evidence>
<accession>A0A402B7C6</accession>
<dbReference type="InterPro" id="IPR036286">
    <property type="entry name" value="LexA/Signal_pep-like_sf"/>
</dbReference>
<evidence type="ECO:0000256" key="6">
    <source>
        <dbReference type="PIRSR" id="PIRSR600223-1"/>
    </source>
</evidence>
<keyword evidence="7" id="KW-1133">Transmembrane helix</keyword>
<protein>
    <recommendedName>
        <fullName evidence="4 7">Signal peptidase I</fullName>
        <ecNumber evidence="4 7">3.4.21.89</ecNumber>
    </recommendedName>
</protein>
<proteinExistence type="inferred from homology"/>
<organism evidence="9 10">
    <name type="scientific">Dictyobacter alpinus</name>
    <dbReference type="NCBI Taxonomy" id="2014873"/>
    <lineage>
        <taxon>Bacteria</taxon>
        <taxon>Bacillati</taxon>
        <taxon>Chloroflexota</taxon>
        <taxon>Ktedonobacteria</taxon>
        <taxon>Ktedonobacterales</taxon>
        <taxon>Dictyobacteraceae</taxon>
        <taxon>Dictyobacter</taxon>
    </lineage>
</organism>
<keyword evidence="10" id="KW-1185">Reference proteome</keyword>
<dbReference type="PANTHER" id="PTHR43390:SF1">
    <property type="entry name" value="CHLOROPLAST PROCESSING PEPTIDASE"/>
    <property type="match status" value="1"/>
</dbReference>
<evidence type="ECO:0000256" key="4">
    <source>
        <dbReference type="ARBA" id="ARBA00013208"/>
    </source>
</evidence>
<dbReference type="PANTHER" id="PTHR43390">
    <property type="entry name" value="SIGNAL PEPTIDASE I"/>
    <property type="match status" value="1"/>
</dbReference>
<keyword evidence="7" id="KW-0812">Transmembrane</keyword>
<keyword evidence="7" id="KW-0645">Protease</keyword>
<dbReference type="EMBL" id="BIFT01000001">
    <property type="protein sequence ID" value="GCE27229.1"/>
    <property type="molecule type" value="Genomic_DNA"/>
</dbReference>
<feature type="active site" evidence="6">
    <location>
        <position position="98"/>
    </location>
</feature>
<dbReference type="Pfam" id="PF10502">
    <property type="entry name" value="Peptidase_S26"/>
    <property type="match status" value="1"/>
</dbReference>